<reference evidence="4" key="1">
    <citation type="submission" date="2017-11" db="EMBL/GenBank/DDBJ databases">
        <authorList>
            <person name="Zhu W."/>
        </authorList>
    </citation>
    <scope>NUCLEOTIDE SEQUENCE [LARGE SCALE GENOMIC DNA]</scope>
    <source>
        <strain evidence="4">CAU 1183</strain>
    </source>
</reference>
<comment type="similarity">
    <text evidence="1">Belongs to the AHA1 family.</text>
</comment>
<dbReference type="SUPFAM" id="SSF55961">
    <property type="entry name" value="Bet v1-like"/>
    <property type="match status" value="1"/>
</dbReference>
<dbReference type="RefSeq" id="WP_115771735.1">
    <property type="nucleotide sequence ID" value="NZ_PIOC01000004.1"/>
</dbReference>
<dbReference type="Pfam" id="PF08327">
    <property type="entry name" value="AHSA1"/>
    <property type="match status" value="1"/>
</dbReference>
<name>A0A3D8PY71_9BACI</name>
<sequence length="114" mass="13071">MIWDAITNEKKLQQWYALGSPWEIPHLKEGEKITFTLMPSVHNNLSESYPMSMTIHAVTPYKEFSVYLDEQQFLLTFHLHSEKDGISVTINSAGFNESLANLKALIEGRKIPYA</sequence>
<organism evidence="3 4">
    <name type="scientific">Oceanobacillus arenosus</name>
    <dbReference type="NCBI Taxonomy" id="1229153"/>
    <lineage>
        <taxon>Bacteria</taxon>
        <taxon>Bacillati</taxon>
        <taxon>Bacillota</taxon>
        <taxon>Bacilli</taxon>
        <taxon>Bacillales</taxon>
        <taxon>Bacillaceae</taxon>
        <taxon>Oceanobacillus</taxon>
    </lineage>
</organism>
<comment type="caution">
    <text evidence="3">The sequence shown here is derived from an EMBL/GenBank/DDBJ whole genome shotgun (WGS) entry which is preliminary data.</text>
</comment>
<dbReference type="OrthoDB" id="2734459at2"/>
<accession>A0A3D8PY71</accession>
<dbReference type="EMBL" id="PIOC01000004">
    <property type="protein sequence ID" value="RDW21106.1"/>
    <property type="molecule type" value="Genomic_DNA"/>
</dbReference>
<evidence type="ECO:0000256" key="1">
    <source>
        <dbReference type="ARBA" id="ARBA00006817"/>
    </source>
</evidence>
<dbReference type="AlphaFoldDB" id="A0A3D8PY71"/>
<protein>
    <recommendedName>
        <fullName evidence="2">Activator of Hsp90 ATPase homologue 1/2-like C-terminal domain-containing protein</fullName>
    </recommendedName>
</protein>
<feature type="domain" description="Activator of Hsp90 ATPase homologue 1/2-like C-terminal" evidence="2">
    <location>
        <begin position="2"/>
        <end position="102"/>
    </location>
</feature>
<keyword evidence="4" id="KW-1185">Reference proteome</keyword>
<gene>
    <name evidence="3" type="ORF">CWR48_03890</name>
</gene>
<evidence type="ECO:0000259" key="2">
    <source>
        <dbReference type="Pfam" id="PF08327"/>
    </source>
</evidence>
<evidence type="ECO:0000313" key="4">
    <source>
        <dbReference type="Proteomes" id="UP000257143"/>
    </source>
</evidence>
<dbReference type="InterPro" id="IPR023393">
    <property type="entry name" value="START-like_dom_sf"/>
</dbReference>
<evidence type="ECO:0000313" key="3">
    <source>
        <dbReference type="EMBL" id="RDW21106.1"/>
    </source>
</evidence>
<dbReference type="Proteomes" id="UP000257143">
    <property type="component" value="Unassembled WGS sequence"/>
</dbReference>
<dbReference type="Gene3D" id="3.30.530.20">
    <property type="match status" value="1"/>
</dbReference>
<dbReference type="InterPro" id="IPR013538">
    <property type="entry name" value="ASHA1/2-like_C"/>
</dbReference>
<proteinExistence type="inferred from homology"/>